<dbReference type="EMBL" id="JWZT01002790">
    <property type="protein sequence ID" value="KII68570.1"/>
    <property type="molecule type" value="Genomic_DNA"/>
</dbReference>
<accession>A0A0C2MWP8</accession>
<dbReference type="Proteomes" id="UP000031668">
    <property type="component" value="Unassembled WGS sequence"/>
</dbReference>
<reference evidence="2 3" key="1">
    <citation type="journal article" date="2014" name="Genome Biol. Evol.">
        <title>The genome of the myxosporean Thelohanellus kitauei shows adaptations to nutrient acquisition within its fish host.</title>
        <authorList>
            <person name="Yang Y."/>
            <person name="Xiong J."/>
            <person name="Zhou Z."/>
            <person name="Huo F."/>
            <person name="Miao W."/>
            <person name="Ran C."/>
            <person name="Liu Y."/>
            <person name="Zhang J."/>
            <person name="Feng J."/>
            <person name="Wang M."/>
            <person name="Wang M."/>
            <person name="Wang L."/>
            <person name="Yao B."/>
        </authorList>
    </citation>
    <scope>NUCLEOTIDE SEQUENCE [LARGE SCALE GENOMIC DNA]</scope>
    <source>
        <strain evidence="2">Wuqing</strain>
    </source>
</reference>
<evidence type="ECO:0000313" key="2">
    <source>
        <dbReference type="EMBL" id="KII68570.1"/>
    </source>
</evidence>
<feature type="region of interest" description="Disordered" evidence="1">
    <location>
        <begin position="58"/>
        <end position="78"/>
    </location>
</feature>
<proteinExistence type="predicted"/>
<dbReference type="AlphaFoldDB" id="A0A0C2MWP8"/>
<name>A0A0C2MWP8_THEKT</name>
<sequence length="114" mass="12837">MDPTQRSISTQQTVPFSDDFIAPTYVEEAAHDGVTQSPSTLLEPEANTLTSNELLRMPIPHDLEPPSECAHEAHGQPPKTLAREAEAICLDLLVLILRRNRLLEHWEHPQRPKT</sequence>
<keyword evidence="3" id="KW-1185">Reference proteome</keyword>
<feature type="compositionally biased region" description="Basic and acidic residues" evidence="1">
    <location>
        <begin position="59"/>
        <end position="74"/>
    </location>
</feature>
<gene>
    <name evidence="2" type="ORF">RF11_08701</name>
</gene>
<protein>
    <submittedName>
        <fullName evidence="2">Uncharacterized protein</fullName>
    </submittedName>
</protein>
<organism evidence="2 3">
    <name type="scientific">Thelohanellus kitauei</name>
    <name type="common">Myxosporean</name>
    <dbReference type="NCBI Taxonomy" id="669202"/>
    <lineage>
        <taxon>Eukaryota</taxon>
        <taxon>Metazoa</taxon>
        <taxon>Cnidaria</taxon>
        <taxon>Myxozoa</taxon>
        <taxon>Myxosporea</taxon>
        <taxon>Bivalvulida</taxon>
        <taxon>Platysporina</taxon>
        <taxon>Myxobolidae</taxon>
        <taxon>Thelohanellus</taxon>
    </lineage>
</organism>
<comment type="caution">
    <text evidence="2">The sequence shown here is derived from an EMBL/GenBank/DDBJ whole genome shotgun (WGS) entry which is preliminary data.</text>
</comment>
<evidence type="ECO:0000256" key="1">
    <source>
        <dbReference type="SAM" id="MobiDB-lite"/>
    </source>
</evidence>
<evidence type="ECO:0000313" key="3">
    <source>
        <dbReference type="Proteomes" id="UP000031668"/>
    </source>
</evidence>